<dbReference type="InterPro" id="IPR038727">
    <property type="entry name" value="NadR/Ttd14_AAA_dom"/>
</dbReference>
<protein>
    <recommendedName>
        <fullName evidence="2">NadR/Ttd14 AAA domain-containing protein</fullName>
    </recommendedName>
</protein>
<evidence type="ECO:0000313" key="4">
    <source>
        <dbReference type="Proteomes" id="UP001190700"/>
    </source>
</evidence>
<dbReference type="GO" id="GO:0035091">
    <property type="term" value="F:phosphatidylinositol binding"/>
    <property type="evidence" value="ECO:0007669"/>
    <property type="project" value="TreeGrafter"/>
</dbReference>
<organism evidence="3 4">
    <name type="scientific">Cymbomonas tetramitiformis</name>
    <dbReference type="NCBI Taxonomy" id="36881"/>
    <lineage>
        <taxon>Eukaryota</taxon>
        <taxon>Viridiplantae</taxon>
        <taxon>Chlorophyta</taxon>
        <taxon>Pyramimonadophyceae</taxon>
        <taxon>Pyramimonadales</taxon>
        <taxon>Pyramimonadaceae</taxon>
        <taxon>Cymbomonas</taxon>
    </lineage>
</organism>
<dbReference type="CDD" id="cd02019">
    <property type="entry name" value="NK"/>
    <property type="match status" value="1"/>
</dbReference>
<dbReference type="PANTHER" id="PTHR34932">
    <property type="entry name" value="TRPL TRANSLOCATION DEFECT PROTEIN 14"/>
    <property type="match status" value="1"/>
</dbReference>
<feature type="region of interest" description="Disordered" evidence="1">
    <location>
        <begin position="1"/>
        <end position="28"/>
    </location>
</feature>
<dbReference type="Proteomes" id="UP001190700">
    <property type="component" value="Unassembled WGS sequence"/>
</dbReference>
<dbReference type="GO" id="GO:0005525">
    <property type="term" value="F:GTP binding"/>
    <property type="evidence" value="ECO:0007669"/>
    <property type="project" value="TreeGrafter"/>
</dbReference>
<feature type="domain" description="NadR/Ttd14 AAA" evidence="2">
    <location>
        <begin position="82"/>
        <end position="269"/>
    </location>
</feature>
<dbReference type="SUPFAM" id="SSF52540">
    <property type="entry name" value="P-loop containing nucleoside triphosphate hydrolases"/>
    <property type="match status" value="1"/>
</dbReference>
<name>A0AAE0FAB2_9CHLO</name>
<dbReference type="PANTHER" id="PTHR34932:SF1">
    <property type="entry name" value="TRPL TRANSLOCATION DEFECT PROTEIN 14"/>
    <property type="match status" value="1"/>
</dbReference>
<dbReference type="EMBL" id="LGRX02022082">
    <property type="protein sequence ID" value="KAK3255972.1"/>
    <property type="molecule type" value="Genomic_DNA"/>
</dbReference>
<keyword evidence="4" id="KW-1185">Reference proteome</keyword>
<evidence type="ECO:0000313" key="3">
    <source>
        <dbReference type="EMBL" id="KAK3255972.1"/>
    </source>
</evidence>
<reference evidence="3 4" key="1">
    <citation type="journal article" date="2015" name="Genome Biol. Evol.">
        <title>Comparative Genomics of a Bacterivorous Green Alga Reveals Evolutionary Causalities and Consequences of Phago-Mixotrophic Mode of Nutrition.</title>
        <authorList>
            <person name="Burns J.A."/>
            <person name="Paasch A."/>
            <person name="Narechania A."/>
            <person name="Kim E."/>
        </authorList>
    </citation>
    <scope>NUCLEOTIDE SEQUENCE [LARGE SCALE GENOMIC DNA]</scope>
    <source>
        <strain evidence="3 4">PLY_AMNH</strain>
    </source>
</reference>
<evidence type="ECO:0000256" key="1">
    <source>
        <dbReference type="SAM" id="MobiDB-lite"/>
    </source>
</evidence>
<comment type="caution">
    <text evidence="3">The sequence shown here is derived from an EMBL/GenBank/DDBJ whole genome shotgun (WGS) entry which is preliminary data.</text>
</comment>
<dbReference type="GO" id="GO:0070300">
    <property type="term" value="F:phosphatidic acid binding"/>
    <property type="evidence" value="ECO:0007669"/>
    <property type="project" value="TreeGrafter"/>
</dbReference>
<sequence>MGNEDQVVATQGQGKRRRSEAAAEEAEEYELNLTQQYSHYAGDTDAGEAAVGLPAGPPSAFLFLDTHALSTSFLWEEDYTYRVVLTGGPCAGKSTALSMLRDRLRNLGWTVVTAPENATLLFTAIGGFDARWAEQEEKLAQMQAIFLRAQIAMEDNLLALAKMKGGKVVLLCDRGALDGRMFLEDRAWESAVQQCGVTEAELRDQRYDMIVHMVTAASGAPEFYEWGPGSKNPERFHDLEQAAESCRRGQESYKGHPYVRVIDNSTGFDRKVERVLEYILSRLGEPVPHGRSKRVLVKSVADEAFTIPFQAVDQWVQCLRTGQHGEERTLRKRGQGGTFTFAYRMVRYVGGGDGKRRQMSKTERHLSERDYEDMLRSETDAGSKEVHKRVRCFTYLDRYYELNEYMSSDTGLPRAELTLDCEVNPRCPLVA</sequence>
<proteinExistence type="predicted"/>
<dbReference type="InterPro" id="IPR027417">
    <property type="entry name" value="P-loop_NTPase"/>
</dbReference>
<evidence type="ECO:0000259" key="2">
    <source>
        <dbReference type="Pfam" id="PF13521"/>
    </source>
</evidence>
<feature type="region of interest" description="Disordered" evidence="1">
    <location>
        <begin position="354"/>
        <end position="380"/>
    </location>
</feature>
<accession>A0AAE0FAB2</accession>
<gene>
    <name evidence="3" type="ORF">CYMTET_34871</name>
</gene>
<dbReference type="InterPro" id="IPR053227">
    <property type="entry name" value="TRPL-trafficking_regulator"/>
</dbReference>
<dbReference type="AlphaFoldDB" id="A0AAE0FAB2"/>
<dbReference type="Gene3D" id="3.40.50.300">
    <property type="entry name" value="P-loop containing nucleotide triphosphate hydrolases"/>
    <property type="match status" value="1"/>
</dbReference>
<dbReference type="Pfam" id="PF13521">
    <property type="entry name" value="AAA_28"/>
    <property type="match status" value="1"/>
</dbReference>